<evidence type="ECO:0000256" key="1">
    <source>
        <dbReference type="SAM" id="MobiDB-lite"/>
    </source>
</evidence>
<accession>A0A2M7G6I6</accession>
<name>A0A2M7G6I6_9BACT</name>
<feature type="region of interest" description="Disordered" evidence="1">
    <location>
        <begin position="196"/>
        <end position="240"/>
    </location>
</feature>
<sequence>MTRLDFTTAAQPLSRLGTQPKAPPAIQTEKQAPPPAQPTFQADSLLNSGVKGNATPTLSLEPEPQFLMHKVKRGETLGKLAQKYLGNANRNLEIYKANQDDLQNPNDLRIGMVLKIPVPASAEPIQEEPDAPEPATPNDPTADAFTLRTVKRGESLSIIALRTLGDSERYMEIYKANRDILKTPDALQPGMQLKIPQRKAEVPPPANPPVQPSKPETPQKPATPEKPAGPSGPSAVDHSSLTPGAQELFAAMQKYQKFYAERGVTSRTKTTPTQLREIAKELDSASKAFGVDPKMMLALYAHESGGINPGARSHTGAGGLGQLTSIAIRQVHFMAGIGKGGKGTAPYNQYRGNFIQNARSIQQRYNIKANVWTSVAYMSYELNERARLGRGIEKALKRYGDPSVSTYANKVNDEYKTLFGGKLF</sequence>
<dbReference type="InterPro" id="IPR052196">
    <property type="entry name" value="Bact_Kbp"/>
</dbReference>
<dbReference type="CDD" id="cd00118">
    <property type="entry name" value="LysM"/>
    <property type="match status" value="1"/>
</dbReference>
<dbReference type="InterPro" id="IPR036779">
    <property type="entry name" value="LysM_dom_sf"/>
</dbReference>
<dbReference type="InterPro" id="IPR023346">
    <property type="entry name" value="Lysozyme-like_dom_sf"/>
</dbReference>
<evidence type="ECO:0000313" key="3">
    <source>
        <dbReference type="EMBL" id="PIW17605.1"/>
    </source>
</evidence>
<dbReference type="SUPFAM" id="SSF54106">
    <property type="entry name" value="LysM domain"/>
    <property type="match status" value="1"/>
</dbReference>
<proteinExistence type="predicted"/>
<protein>
    <recommendedName>
        <fullName evidence="2">LysM domain-containing protein</fullName>
    </recommendedName>
</protein>
<dbReference type="Proteomes" id="UP000231019">
    <property type="component" value="Unassembled WGS sequence"/>
</dbReference>
<feature type="domain" description="LysM" evidence="2">
    <location>
        <begin position="67"/>
        <end position="116"/>
    </location>
</feature>
<dbReference type="Gene3D" id="3.10.350.10">
    <property type="entry name" value="LysM domain"/>
    <property type="match status" value="2"/>
</dbReference>
<dbReference type="EMBL" id="PFFQ01000023">
    <property type="protein sequence ID" value="PIW17605.1"/>
    <property type="molecule type" value="Genomic_DNA"/>
</dbReference>
<dbReference type="SUPFAM" id="SSF53955">
    <property type="entry name" value="Lysozyme-like"/>
    <property type="match status" value="1"/>
</dbReference>
<evidence type="ECO:0000259" key="2">
    <source>
        <dbReference type="PROSITE" id="PS51782"/>
    </source>
</evidence>
<dbReference type="Gene3D" id="1.10.530.10">
    <property type="match status" value="1"/>
</dbReference>
<gene>
    <name evidence="3" type="ORF">COW36_08910</name>
</gene>
<evidence type="ECO:0000313" key="4">
    <source>
        <dbReference type="Proteomes" id="UP000231019"/>
    </source>
</evidence>
<dbReference type="Pfam" id="PF01464">
    <property type="entry name" value="SLT"/>
    <property type="match status" value="1"/>
</dbReference>
<comment type="caution">
    <text evidence="3">The sequence shown here is derived from an EMBL/GenBank/DDBJ whole genome shotgun (WGS) entry which is preliminary data.</text>
</comment>
<reference evidence="3 4" key="1">
    <citation type="submission" date="2017-09" db="EMBL/GenBank/DDBJ databases">
        <title>Depth-based differentiation of microbial function through sediment-hosted aquifers and enrichment of novel symbionts in the deep terrestrial subsurface.</title>
        <authorList>
            <person name="Probst A.J."/>
            <person name="Ladd B."/>
            <person name="Jarett J.K."/>
            <person name="Geller-Mcgrath D.E."/>
            <person name="Sieber C.M."/>
            <person name="Emerson J.B."/>
            <person name="Anantharaman K."/>
            <person name="Thomas B.C."/>
            <person name="Malmstrom R."/>
            <person name="Stieglmeier M."/>
            <person name="Klingl A."/>
            <person name="Woyke T."/>
            <person name="Ryan C.M."/>
            <person name="Banfield J.F."/>
        </authorList>
    </citation>
    <scope>NUCLEOTIDE SEQUENCE [LARGE SCALE GENOMIC DNA]</scope>
    <source>
        <strain evidence="3">CG17_big_fil_post_rev_8_21_14_2_50_48_46</strain>
    </source>
</reference>
<feature type="compositionally biased region" description="Pro residues" evidence="1">
    <location>
        <begin position="202"/>
        <end position="212"/>
    </location>
</feature>
<feature type="region of interest" description="Disordered" evidence="1">
    <location>
        <begin position="1"/>
        <end position="61"/>
    </location>
</feature>
<dbReference type="InterPro" id="IPR018392">
    <property type="entry name" value="LysM"/>
</dbReference>
<dbReference type="SMART" id="SM00257">
    <property type="entry name" value="LysM"/>
    <property type="match status" value="2"/>
</dbReference>
<dbReference type="Pfam" id="PF01476">
    <property type="entry name" value="LysM"/>
    <property type="match status" value="2"/>
</dbReference>
<dbReference type="PANTHER" id="PTHR34700">
    <property type="entry name" value="POTASSIUM BINDING PROTEIN KBP"/>
    <property type="match status" value="1"/>
</dbReference>
<feature type="domain" description="LysM" evidence="2">
    <location>
        <begin position="146"/>
        <end position="195"/>
    </location>
</feature>
<dbReference type="PROSITE" id="PS51782">
    <property type="entry name" value="LYSM"/>
    <property type="match status" value="2"/>
</dbReference>
<dbReference type="AlphaFoldDB" id="A0A2M7G6I6"/>
<organism evidence="3 4">
    <name type="scientific">bacterium (Candidatus Blackallbacteria) CG17_big_fil_post_rev_8_21_14_2_50_48_46</name>
    <dbReference type="NCBI Taxonomy" id="2014261"/>
    <lineage>
        <taxon>Bacteria</taxon>
        <taxon>Candidatus Blackallbacteria</taxon>
    </lineage>
</organism>
<dbReference type="InterPro" id="IPR008258">
    <property type="entry name" value="Transglycosylase_SLT_dom_1"/>
</dbReference>
<dbReference type="PANTHER" id="PTHR34700:SF4">
    <property type="entry name" value="PHAGE-LIKE ELEMENT PBSX PROTEIN XKDP"/>
    <property type="match status" value="1"/>
</dbReference>